<dbReference type="AlphaFoldDB" id="A0A3S4R272"/>
<proteinExistence type="predicted"/>
<reference evidence="4" key="2">
    <citation type="submission" date="2018-11" db="EMBL/GenBank/DDBJ databases">
        <title>Trombidioid mite genomics.</title>
        <authorList>
            <person name="Dong X."/>
        </authorList>
    </citation>
    <scope>NUCLEOTIDE SEQUENCE</scope>
    <source>
        <strain evidence="4">UoL-WK</strain>
    </source>
</reference>
<dbReference type="Pfam" id="PF00595">
    <property type="entry name" value="PDZ"/>
    <property type="match status" value="1"/>
</dbReference>
<dbReference type="InterPro" id="IPR051741">
    <property type="entry name" value="PAR6_homolog"/>
</dbReference>
<dbReference type="Proteomes" id="UP000285301">
    <property type="component" value="Unassembled WGS sequence"/>
</dbReference>
<reference evidence="4 5" key="1">
    <citation type="journal article" date="2018" name="Gigascience">
        <title>Genomes of trombidid mites reveal novel predicted allergens and laterally-transferred genes associated with secondary metabolism.</title>
        <authorList>
            <person name="Dong X."/>
            <person name="Chaisiri K."/>
            <person name="Xia D."/>
            <person name="Armstrong S.D."/>
            <person name="Fang Y."/>
            <person name="Donnelly M.J."/>
            <person name="Kadowaki T."/>
            <person name="McGarry J.W."/>
            <person name="Darby A.C."/>
            <person name="Makepeace B.L."/>
        </authorList>
    </citation>
    <scope>NUCLEOTIDE SEQUENCE [LARGE SCALE GENOMIC DNA]</scope>
    <source>
        <strain evidence="4">UoL-WK</strain>
    </source>
</reference>
<evidence type="ECO:0000313" key="3">
    <source>
        <dbReference type="EMBL" id="RWS10618.1"/>
    </source>
</evidence>
<feature type="region of interest" description="Disordered" evidence="1">
    <location>
        <begin position="238"/>
        <end position="258"/>
    </location>
</feature>
<dbReference type="InterPro" id="IPR036034">
    <property type="entry name" value="PDZ_sf"/>
</dbReference>
<gene>
    <name evidence="4" type="ORF">B4U79_04406</name>
    <name evidence="3" type="ORF">B4U79_08094</name>
</gene>
<comment type="caution">
    <text evidence="4">The sequence shown here is derived from an EMBL/GenBank/DDBJ whole genome shotgun (WGS) entry which is preliminary data.</text>
</comment>
<dbReference type="GO" id="GO:0005938">
    <property type="term" value="C:cell cortex"/>
    <property type="evidence" value="ECO:0007669"/>
    <property type="project" value="TreeGrafter"/>
</dbReference>
<dbReference type="GO" id="GO:0016324">
    <property type="term" value="C:apical plasma membrane"/>
    <property type="evidence" value="ECO:0007669"/>
    <property type="project" value="TreeGrafter"/>
</dbReference>
<feature type="compositionally biased region" description="Basic and acidic residues" evidence="1">
    <location>
        <begin position="200"/>
        <end position="222"/>
    </location>
</feature>
<dbReference type="EMBL" id="NCKU01002034">
    <property type="protein sequence ID" value="RWS10618.1"/>
    <property type="molecule type" value="Genomic_DNA"/>
</dbReference>
<dbReference type="OrthoDB" id="10058001at2759"/>
<sequence>MNYQNKMNSVFHCSDYAVPKMYKSKSCWTIDKNLQHVKPYNTESKLSESCTNVNKLCAIDPLESTDSMVCAFASVANVIKDDTLSECLEQTDDESSLKTNSYIIEVKPSVDQERNGGIEPENHLYETIYPSKPNSNLDLRIEINENTNEMQKNRLHNCDRKQEPLVTQLSHNQEPMTEKVTQKFYCDSNDQQTIKAEIKPILKDNKKEMSQSEQPDDRRKSDVPSFVSRCSIDTTRLQPDQIYPGYDTLRDLPSQTQPTQSSKVVYAVIAKNTKSPATCETHLSKSLDIIEKSNDSINTAFCDVKNMKTEESDVTRSVEDKREQKNAEKQESKHHTNRSFLRKLVGFKRAITRALSTEKIAKSSNVNNMKTNLETCQSVPVLTDYDIMRQSNENFQRMSLSNVQNIEPKSQSFVKSIATRMSLRRKPAKVKVKVDIEKVKNTNVKKTKMKQCLNPKEPKHDGIWGELKQLHSNGSQSIELHRSPGKPFGFFVARGTVNNVKGNTVSCICYIYDLKFSTFNEGVFVSRMRDEETQRSLTGLLEIGDEIIAIDGTNVKNSSIVQVNQLMAHKTKILLHVIPYVNHKYR</sequence>
<dbReference type="Gene3D" id="2.30.42.10">
    <property type="match status" value="1"/>
</dbReference>
<dbReference type="GO" id="GO:0005634">
    <property type="term" value="C:nucleus"/>
    <property type="evidence" value="ECO:0007669"/>
    <property type="project" value="TreeGrafter"/>
</dbReference>
<evidence type="ECO:0000256" key="1">
    <source>
        <dbReference type="SAM" id="MobiDB-lite"/>
    </source>
</evidence>
<feature type="region of interest" description="Disordered" evidence="1">
    <location>
        <begin position="309"/>
        <end position="339"/>
    </location>
</feature>
<organism evidence="4 5">
    <name type="scientific">Dinothrombium tinctorium</name>
    <dbReference type="NCBI Taxonomy" id="1965070"/>
    <lineage>
        <taxon>Eukaryota</taxon>
        <taxon>Metazoa</taxon>
        <taxon>Ecdysozoa</taxon>
        <taxon>Arthropoda</taxon>
        <taxon>Chelicerata</taxon>
        <taxon>Arachnida</taxon>
        <taxon>Acari</taxon>
        <taxon>Acariformes</taxon>
        <taxon>Trombidiformes</taxon>
        <taxon>Prostigmata</taxon>
        <taxon>Anystina</taxon>
        <taxon>Parasitengona</taxon>
        <taxon>Trombidioidea</taxon>
        <taxon>Trombidiidae</taxon>
        <taxon>Dinothrombium</taxon>
    </lineage>
</organism>
<feature type="region of interest" description="Disordered" evidence="1">
    <location>
        <begin position="200"/>
        <end position="226"/>
    </location>
</feature>
<keyword evidence="5" id="KW-1185">Reference proteome</keyword>
<dbReference type="GO" id="GO:0007098">
    <property type="term" value="P:centrosome cycle"/>
    <property type="evidence" value="ECO:0007669"/>
    <property type="project" value="TreeGrafter"/>
</dbReference>
<evidence type="ECO:0000259" key="2">
    <source>
        <dbReference type="PROSITE" id="PS50106"/>
    </source>
</evidence>
<accession>A0A3S4R272</accession>
<dbReference type="InterPro" id="IPR001478">
    <property type="entry name" value="PDZ"/>
</dbReference>
<dbReference type="STRING" id="1965070.A0A3S4R272"/>
<dbReference type="PROSITE" id="PS50106">
    <property type="entry name" value="PDZ"/>
    <property type="match status" value="1"/>
</dbReference>
<evidence type="ECO:0000313" key="4">
    <source>
        <dbReference type="EMBL" id="RWS10628.1"/>
    </source>
</evidence>
<dbReference type="GO" id="GO:0060341">
    <property type="term" value="P:regulation of cellular localization"/>
    <property type="evidence" value="ECO:0007669"/>
    <property type="project" value="TreeGrafter"/>
</dbReference>
<dbReference type="PANTHER" id="PTHR14102">
    <property type="entry name" value="PAR-6-RELATED"/>
    <property type="match status" value="1"/>
</dbReference>
<name>A0A3S4R272_9ACAR</name>
<dbReference type="PANTHER" id="PTHR14102:SF12">
    <property type="entry name" value="CDNA SEQUENCE BC034090"/>
    <property type="match status" value="1"/>
</dbReference>
<dbReference type="EMBL" id="NCKU01002031">
    <property type="protein sequence ID" value="RWS10628.1"/>
    <property type="molecule type" value="Genomic_DNA"/>
</dbReference>
<protein>
    <recommendedName>
        <fullName evidence="2">PDZ domain-containing protein</fullName>
    </recommendedName>
</protein>
<dbReference type="SUPFAM" id="SSF50156">
    <property type="entry name" value="PDZ domain-like"/>
    <property type="match status" value="1"/>
</dbReference>
<evidence type="ECO:0000313" key="5">
    <source>
        <dbReference type="Proteomes" id="UP000285301"/>
    </source>
</evidence>
<feature type="compositionally biased region" description="Basic and acidic residues" evidence="1">
    <location>
        <begin position="309"/>
        <end position="334"/>
    </location>
</feature>
<feature type="domain" description="PDZ" evidence="2">
    <location>
        <begin position="477"/>
        <end position="567"/>
    </location>
</feature>
<dbReference type="GO" id="GO:0007163">
    <property type="term" value="P:establishment or maintenance of cell polarity"/>
    <property type="evidence" value="ECO:0007669"/>
    <property type="project" value="TreeGrafter"/>
</dbReference>